<evidence type="ECO:0000313" key="3">
    <source>
        <dbReference type="EMBL" id="CAA9229103.1"/>
    </source>
</evidence>
<gene>
    <name evidence="3" type="ORF">AVDCRST_MAG92-937</name>
</gene>
<name>A0A6J4HQK3_9CYAN</name>
<proteinExistence type="predicted"/>
<dbReference type="EMBL" id="CADCTM010000129">
    <property type="protein sequence ID" value="CAA9229103.1"/>
    <property type="molecule type" value="Genomic_DNA"/>
</dbReference>
<dbReference type="InterPro" id="IPR051465">
    <property type="entry name" value="Cell_Envelope_Struct_Comp"/>
</dbReference>
<organism evidence="3">
    <name type="scientific">uncultured Coleofasciculus sp</name>
    <dbReference type="NCBI Taxonomy" id="1267456"/>
    <lineage>
        <taxon>Bacteria</taxon>
        <taxon>Bacillati</taxon>
        <taxon>Cyanobacteriota</taxon>
        <taxon>Cyanophyceae</taxon>
        <taxon>Coleofasciculales</taxon>
        <taxon>Coleofasciculaceae</taxon>
        <taxon>Coleofasciculus</taxon>
        <taxon>environmental samples</taxon>
    </lineage>
</organism>
<evidence type="ECO:0000256" key="1">
    <source>
        <dbReference type="SAM" id="MobiDB-lite"/>
    </source>
</evidence>
<protein>
    <submittedName>
        <fullName evidence="3">FOG: PKD repeat</fullName>
    </submittedName>
</protein>
<dbReference type="Pfam" id="PF00395">
    <property type="entry name" value="SLH"/>
    <property type="match status" value="3"/>
</dbReference>
<dbReference type="AlphaFoldDB" id="A0A6J4HQK3"/>
<dbReference type="PANTHER" id="PTHR43308">
    <property type="entry name" value="OUTER MEMBRANE PROTEIN ALPHA-RELATED"/>
    <property type="match status" value="1"/>
</dbReference>
<dbReference type="PANTHER" id="PTHR43308:SF5">
    <property type="entry name" value="S-LAYER PROTEIN _ PEPTIDOGLYCAN ENDO-BETA-N-ACETYLGLUCOSAMINIDASE"/>
    <property type="match status" value="1"/>
</dbReference>
<reference evidence="3" key="1">
    <citation type="submission" date="2020-02" db="EMBL/GenBank/DDBJ databases">
        <authorList>
            <person name="Meier V. D."/>
        </authorList>
    </citation>
    <scope>NUCLEOTIDE SEQUENCE</scope>
    <source>
        <strain evidence="3">AVDCRST_MAG92</strain>
    </source>
</reference>
<evidence type="ECO:0000259" key="2">
    <source>
        <dbReference type="PROSITE" id="PS51272"/>
    </source>
</evidence>
<sequence>MSQNTPVSFSDISSSYWARDFITQLAARDIIAGFPDGRFRPNEPVTRAQFAAMIRKAFNKNKVRNAISFRDISSNYWASSHIREAYEMGFLDNVSGDEFSPNRRLSRQDILVALTKGLDYSLSGSSESILQLYSDVATIPSEVRSVVAAATQRGLVVSYPNTKSLNLNAVATRAEVAAFIHQALVSTGQASAITSPYVIGSTLASNQTEVTTQTTTSGRVTQTGGTTNTRTETGSSTNTTTQTTGSDNTTTQTTGSDNTTTQTTGGSGSSVTLTNGYKVSFLGVTYNDSANTSTWRYYVEELPEAQDLSNWVLEVPSCTRVVSASPKGEIVNPDPNAKLSGIKWQPGGGFEQGEFSVTLEGKWTVGSINVAVKGPDVASGVVGGCSCTKR</sequence>
<dbReference type="PROSITE" id="PS51272">
    <property type="entry name" value="SLH"/>
    <property type="match status" value="2"/>
</dbReference>
<accession>A0A6J4HQK3</accession>
<feature type="domain" description="SLH" evidence="2">
    <location>
        <begin position="130"/>
        <end position="194"/>
    </location>
</feature>
<feature type="compositionally biased region" description="Low complexity" evidence="1">
    <location>
        <begin position="207"/>
        <end position="269"/>
    </location>
</feature>
<feature type="region of interest" description="Disordered" evidence="1">
    <location>
        <begin position="206"/>
        <end position="269"/>
    </location>
</feature>
<dbReference type="InterPro" id="IPR001119">
    <property type="entry name" value="SLH_dom"/>
</dbReference>
<feature type="domain" description="SLH" evidence="2">
    <location>
        <begin position="5"/>
        <end position="68"/>
    </location>
</feature>